<proteinExistence type="predicted"/>
<evidence type="ECO:0000313" key="3">
    <source>
        <dbReference type="Proteomes" id="UP000481861"/>
    </source>
</evidence>
<sequence>MGRWSSTVDGGDGAGWRRWGAAPTGSPRPQTTICVSVSLVALVSLAGRDVGPTYEPLSVLSVLSVRLVSIACRQACLQHVRVCFPFDSFQHSRVRWNSRGAQHGPHREVSGRPELLASPQLYPVMRTDRQVPAHPDAVKLLIHIGKDGLH</sequence>
<reference evidence="2 3" key="1">
    <citation type="submission" date="2020-01" db="EMBL/GenBank/DDBJ databases">
        <authorList>
            <consortium name="DOE Joint Genome Institute"/>
            <person name="Haridas S."/>
            <person name="Albert R."/>
            <person name="Binder M."/>
            <person name="Bloem J."/>
            <person name="Labutti K."/>
            <person name="Salamov A."/>
            <person name="Andreopoulos B."/>
            <person name="Baker S.E."/>
            <person name="Barry K."/>
            <person name="Bills G."/>
            <person name="Bluhm B.H."/>
            <person name="Cannon C."/>
            <person name="Castanera R."/>
            <person name="Culley D.E."/>
            <person name="Daum C."/>
            <person name="Ezra D."/>
            <person name="Gonzalez J.B."/>
            <person name="Henrissat B."/>
            <person name="Kuo A."/>
            <person name="Liang C."/>
            <person name="Lipzen A."/>
            <person name="Lutzoni F."/>
            <person name="Magnuson J."/>
            <person name="Mondo S."/>
            <person name="Nolan M."/>
            <person name="Ohm R."/>
            <person name="Pangilinan J."/>
            <person name="Park H.-J.H."/>
            <person name="Ramirez L."/>
            <person name="Alfaro M."/>
            <person name="Sun H."/>
            <person name="Tritt A."/>
            <person name="Yoshinaga Y."/>
            <person name="Zwiers L.-H.L."/>
            <person name="Turgeon B.G."/>
            <person name="Goodwin S.B."/>
            <person name="Spatafora J.W."/>
            <person name="Crous P.W."/>
            <person name="Grigoriev I.V."/>
        </authorList>
    </citation>
    <scope>NUCLEOTIDE SEQUENCE [LARGE SCALE GENOMIC DNA]</scope>
    <source>
        <strain evidence="2 3">CBS 611.86</strain>
    </source>
</reference>
<feature type="region of interest" description="Disordered" evidence="1">
    <location>
        <begin position="1"/>
        <end position="28"/>
    </location>
</feature>
<keyword evidence="3" id="KW-1185">Reference proteome</keyword>
<protein>
    <submittedName>
        <fullName evidence="2">Uncharacterized protein</fullName>
    </submittedName>
</protein>
<dbReference type="AlphaFoldDB" id="A0A7C8I4D8"/>
<evidence type="ECO:0000256" key="1">
    <source>
        <dbReference type="SAM" id="MobiDB-lite"/>
    </source>
</evidence>
<gene>
    <name evidence="2" type="ORF">BDV95DRAFT_64112</name>
</gene>
<comment type="caution">
    <text evidence="2">The sequence shown here is derived from an EMBL/GenBank/DDBJ whole genome shotgun (WGS) entry which is preliminary data.</text>
</comment>
<name>A0A7C8I4D8_9PLEO</name>
<dbReference type="EMBL" id="JAADJZ010000013">
    <property type="protein sequence ID" value="KAF2870597.1"/>
    <property type="molecule type" value="Genomic_DNA"/>
</dbReference>
<dbReference type="Proteomes" id="UP000481861">
    <property type="component" value="Unassembled WGS sequence"/>
</dbReference>
<organism evidence="2 3">
    <name type="scientific">Massariosphaeria phaeospora</name>
    <dbReference type="NCBI Taxonomy" id="100035"/>
    <lineage>
        <taxon>Eukaryota</taxon>
        <taxon>Fungi</taxon>
        <taxon>Dikarya</taxon>
        <taxon>Ascomycota</taxon>
        <taxon>Pezizomycotina</taxon>
        <taxon>Dothideomycetes</taxon>
        <taxon>Pleosporomycetidae</taxon>
        <taxon>Pleosporales</taxon>
        <taxon>Pleosporales incertae sedis</taxon>
        <taxon>Massariosphaeria</taxon>
    </lineage>
</organism>
<evidence type="ECO:0000313" key="2">
    <source>
        <dbReference type="EMBL" id="KAF2870597.1"/>
    </source>
</evidence>
<accession>A0A7C8I4D8</accession>